<dbReference type="Gene3D" id="1.10.30.50">
    <property type="match status" value="1"/>
</dbReference>
<proteinExistence type="predicted"/>
<dbReference type="RefSeq" id="WP_367639553.1">
    <property type="nucleotide sequence ID" value="NZ_JBFNQN010000011.1"/>
</dbReference>
<keyword evidence="2" id="KW-0378">Hydrolase</keyword>
<dbReference type="GO" id="GO:0004519">
    <property type="term" value="F:endonuclease activity"/>
    <property type="evidence" value="ECO:0007669"/>
    <property type="project" value="UniProtKB-KW"/>
</dbReference>
<dbReference type="EMBL" id="JBFNQN010000011">
    <property type="protein sequence ID" value="MEW9266434.1"/>
    <property type="molecule type" value="Genomic_DNA"/>
</dbReference>
<keyword evidence="2" id="KW-0540">Nuclease</keyword>
<accession>A0ABV3P9W4</accession>
<evidence type="ECO:0000313" key="3">
    <source>
        <dbReference type="Proteomes" id="UP001555826"/>
    </source>
</evidence>
<feature type="non-terminal residue" evidence="2">
    <location>
        <position position="1"/>
    </location>
</feature>
<comment type="caution">
    <text evidence="2">The sequence shown here is derived from an EMBL/GenBank/DDBJ whole genome shotgun (WGS) entry which is preliminary data.</text>
</comment>
<feature type="domain" description="HNH nuclease" evidence="1">
    <location>
        <begin position="32"/>
        <end position="84"/>
    </location>
</feature>
<reference evidence="2 3" key="1">
    <citation type="submission" date="2024-07" db="EMBL/GenBank/DDBJ databases">
        <authorList>
            <person name="Thanompreechachai J."/>
            <person name="Duangmal K."/>
        </authorList>
    </citation>
    <scope>NUCLEOTIDE SEQUENCE [LARGE SCALE GENOMIC DNA]</scope>
    <source>
        <strain evidence="2 3">KCTC 19886</strain>
    </source>
</reference>
<dbReference type="CDD" id="cd00085">
    <property type="entry name" value="HNHc"/>
    <property type="match status" value="1"/>
</dbReference>
<evidence type="ECO:0000259" key="1">
    <source>
        <dbReference type="SMART" id="SM00507"/>
    </source>
</evidence>
<dbReference type="Pfam" id="PF01844">
    <property type="entry name" value="HNH"/>
    <property type="match status" value="1"/>
</dbReference>
<protein>
    <submittedName>
        <fullName evidence="2">HNH endonuclease signature motif containing protein</fullName>
    </submittedName>
</protein>
<evidence type="ECO:0000313" key="2">
    <source>
        <dbReference type="EMBL" id="MEW9266434.1"/>
    </source>
</evidence>
<dbReference type="InterPro" id="IPR003615">
    <property type="entry name" value="HNH_nuc"/>
</dbReference>
<dbReference type="InterPro" id="IPR002711">
    <property type="entry name" value="HNH"/>
</dbReference>
<keyword evidence="2" id="KW-0255">Endonuclease</keyword>
<gene>
    <name evidence="2" type="ORF">AB1207_16915</name>
</gene>
<dbReference type="Proteomes" id="UP001555826">
    <property type="component" value="Unassembled WGS sequence"/>
</dbReference>
<keyword evidence="3" id="KW-1185">Reference proteome</keyword>
<sequence>AATCDADLSVAVLDRLGRPRSLHSQDRHATPAQRLLVAERDRGCTAPGCGAPAWACHYHHVVHWADGGPTSIENLILLCGRHHRALHAGRLEARFGEDGLPETRTLHRHLGRLADPGPWTRNDHPGLLDRARELAHALRSDDPPERTAA</sequence>
<organism evidence="2 3">
    <name type="scientific">Kineococcus endophyticus</name>
    <dbReference type="NCBI Taxonomy" id="1181883"/>
    <lineage>
        <taxon>Bacteria</taxon>
        <taxon>Bacillati</taxon>
        <taxon>Actinomycetota</taxon>
        <taxon>Actinomycetes</taxon>
        <taxon>Kineosporiales</taxon>
        <taxon>Kineosporiaceae</taxon>
        <taxon>Kineococcus</taxon>
    </lineage>
</organism>
<dbReference type="SMART" id="SM00507">
    <property type="entry name" value="HNHc"/>
    <property type="match status" value="1"/>
</dbReference>
<name>A0ABV3P9W4_9ACTN</name>